<evidence type="ECO:0000256" key="1">
    <source>
        <dbReference type="SAM" id="MobiDB-lite"/>
    </source>
</evidence>
<protein>
    <submittedName>
        <fullName evidence="3">Uncharacterized protein</fullName>
    </submittedName>
</protein>
<dbReference type="Proteomes" id="UP000604046">
    <property type="component" value="Unassembled WGS sequence"/>
</dbReference>
<dbReference type="EMBL" id="CAJNDS010002779">
    <property type="protein sequence ID" value="CAE7594240.1"/>
    <property type="molecule type" value="Genomic_DNA"/>
</dbReference>
<feature type="compositionally biased region" description="Basic and acidic residues" evidence="1">
    <location>
        <begin position="153"/>
        <end position="168"/>
    </location>
</feature>
<feature type="signal peptide" evidence="2">
    <location>
        <begin position="1"/>
        <end position="24"/>
    </location>
</feature>
<reference evidence="3" key="1">
    <citation type="submission" date="2021-02" db="EMBL/GenBank/DDBJ databases">
        <authorList>
            <person name="Dougan E. K."/>
            <person name="Rhodes N."/>
            <person name="Thang M."/>
            <person name="Chan C."/>
        </authorList>
    </citation>
    <scope>NUCLEOTIDE SEQUENCE</scope>
</reference>
<evidence type="ECO:0000256" key="2">
    <source>
        <dbReference type="SAM" id="SignalP"/>
    </source>
</evidence>
<organism evidence="3 4">
    <name type="scientific">Symbiodinium natans</name>
    <dbReference type="NCBI Taxonomy" id="878477"/>
    <lineage>
        <taxon>Eukaryota</taxon>
        <taxon>Sar</taxon>
        <taxon>Alveolata</taxon>
        <taxon>Dinophyceae</taxon>
        <taxon>Suessiales</taxon>
        <taxon>Symbiodiniaceae</taxon>
        <taxon>Symbiodinium</taxon>
    </lineage>
</organism>
<feature type="region of interest" description="Disordered" evidence="1">
    <location>
        <begin position="131"/>
        <end position="168"/>
    </location>
</feature>
<dbReference type="OrthoDB" id="434416at2759"/>
<proteinExistence type="predicted"/>
<evidence type="ECO:0000313" key="3">
    <source>
        <dbReference type="EMBL" id="CAE7594240.1"/>
    </source>
</evidence>
<keyword evidence="4" id="KW-1185">Reference proteome</keyword>
<keyword evidence="2" id="KW-0732">Signal</keyword>
<sequence length="168" mass="19144">MVHQWKSLLLLGHFVLLESGRAACQGIIGRHRFSGESPLLSLWPPIRPGPTGPSVVQRTRLSQSALDPRAAFMGSSDSVVYKDLLALLSVAFENQRTIIHQQRSRMDRLLAEFADIRQELEEDPELQMLYAEVRRQRKDGVKKKKQSKKKTKKDKDHPAAGDRKLHEL</sequence>
<dbReference type="AlphaFoldDB" id="A0A812URE7"/>
<comment type="caution">
    <text evidence="3">The sequence shown here is derived from an EMBL/GenBank/DDBJ whole genome shotgun (WGS) entry which is preliminary data.</text>
</comment>
<name>A0A812URE7_9DINO</name>
<gene>
    <name evidence="3" type="ORF">SNAT2548_LOCUS33823</name>
</gene>
<feature type="compositionally biased region" description="Basic residues" evidence="1">
    <location>
        <begin position="135"/>
        <end position="152"/>
    </location>
</feature>
<accession>A0A812URE7</accession>
<feature type="chain" id="PRO_5032451130" evidence="2">
    <location>
        <begin position="25"/>
        <end position="168"/>
    </location>
</feature>
<evidence type="ECO:0000313" key="4">
    <source>
        <dbReference type="Proteomes" id="UP000604046"/>
    </source>
</evidence>